<comment type="function">
    <text evidence="11">Required for pre-mRNA splicing as component of the spliceosome. As a component of the minor spliceosome, involved in the splicing of U12-type introns in pre-mRNAs. Down-regulates NF-kappa-B signaling by competing with RELA for CREBBP/EP300 binding. Involved in the microRNA (miRNA) biogenesis. May be involved in cyclin-D1/CCND1 mRNA stability through the SNARP complex which associates with both the 3'end of the CCND1 gene and its mRNA.</text>
</comment>
<keyword evidence="3" id="KW-0597">Phosphoprotein</keyword>
<dbReference type="GO" id="GO:0031047">
    <property type="term" value="P:regulatory ncRNA-mediated gene silencing"/>
    <property type="evidence" value="ECO:0007669"/>
    <property type="project" value="UniProtKB-KW"/>
</dbReference>
<comment type="subcellular location">
    <subcellularLocation>
        <location evidence="1">Nucleus</location>
    </subcellularLocation>
</comment>
<dbReference type="Pfam" id="PF00498">
    <property type="entry name" value="FHA"/>
    <property type="match status" value="1"/>
</dbReference>
<proteinExistence type="predicted"/>
<evidence type="ECO:0000256" key="6">
    <source>
        <dbReference type="ARBA" id="ARBA00022843"/>
    </source>
</evidence>
<dbReference type="InterPro" id="IPR000253">
    <property type="entry name" value="FHA_dom"/>
</dbReference>
<keyword evidence="6" id="KW-0832">Ubl conjugation</keyword>
<name>A0A915IKG4_ROMCU</name>
<dbReference type="GO" id="GO:0008380">
    <property type="term" value="P:RNA splicing"/>
    <property type="evidence" value="ECO:0007669"/>
    <property type="project" value="UniProtKB-KW"/>
</dbReference>
<dbReference type="PANTHER" id="PTHR23308">
    <property type="entry name" value="NUCLEAR INHIBITOR OF PROTEIN PHOSPHATASE-1"/>
    <property type="match status" value="1"/>
</dbReference>
<feature type="region of interest" description="Disordered" evidence="12">
    <location>
        <begin position="1"/>
        <end position="117"/>
    </location>
</feature>
<feature type="compositionally biased region" description="Basic and acidic residues" evidence="12">
    <location>
        <begin position="77"/>
        <end position="109"/>
    </location>
</feature>
<organism evidence="14 15">
    <name type="scientific">Romanomermis culicivorax</name>
    <name type="common">Nematode worm</name>
    <dbReference type="NCBI Taxonomy" id="13658"/>
    <lineage>
        <taxon>Eukaryota</taxon>
        <taxon>Metazoa</taxon>
        <taxon>Ecdysozoa</taxon>
        <taxon>Nematoda</taxon>
        <taxon>Enoplea</taxon>
        <taxon>Dorylaimia</taxon>
        <taxon>Mermithida</taxon>
        <taxon>Mermithoidea</taxon>
        <taxon>Mermithidae</taxon>
        <taxon>Romanomermis</taxon>
    </lineage>
</organism>
<evidence type="ECO:0000256" key="7">
    <source>
        <dbReference type="ARBA" id="ARBA00023054"/>
    </source>
</evidence>
<sequence>ENSRKKSRDHRSRSHKHRDRHEEDRQRDHRREMRNSNERKPNPIEVEDQSRDRNRSPPPRPWDQNKKRNFRDDDETGSAKKKYEWGKPSDKQDLKSSVKSEEEKPKEQPNFEVTGKLAEDTNKFKGVLIKYNEPPEACKPKLRWRLYPFKDNESLPTLYVHRQSAYLIGKDRRIVDLPIDHPSCSKQHAVLQYRQVAVKQGERTLRRIKPYIIDLESSNGTFLNNKKIEAKKYYELMEKDVLKFGFSTREYVVLHEYSLDAGGDGKQQDPASDRRTGDDEEADVSPSKKVKTEPDSE</sequence>
<evidence type="ECO:0000256" key="3">
    <source>
        <dbReference type="ARBA" id="ARBA00022553"/>
    </source>
</evidence>
<feature type="region of interest" description="Disordered" evidence="12">
    <location>
        <begin position="259"/>
        <end position="297"/>
    </location>
</feature>
<keyword evidence="8" id="KW-0943">RNA-mediated gene silencing</keyword>
<evidence type="ECO:0000256" key="5">
    <source>
        <dbReference type="ARBA" id="ARBA00022728"/>
    </source>
</evidence>
<evidence type="ECO:0000313" key="14">
    <source>
        <dbReference type="Proteomes" id="UP000887565"/>
    </source>
</evidence>
<evidence type="ECO:0000256" key="10">
    <source>
        <dbReference type="ARBA" id="ARBA00023242"/>
    </source>
</evidence>
<dbReference type="AlphaFoldDB" id="A0A915IKG4"/>
<evidence type="ECO:0000256" key="1">
    <source>
        <dbReference type="ARBA" id="ARBA00004123"/>
    </source>
</evidence>
<keyword evidence="5" id="KW-0747">Spliceosome</keyword>
<protein>
    <submittedName>
        <fullName evidence="15">FHA domain-containing protein</fullName>
    </submittedName>
</protein>
<dbReference type="GO" id="GO:0005681">
    <property type="term" value="C:spliceosomal complex"/>
    <property type="evidence" value="ECO:0007669"/>
    <property type="project" value="UniProtKB-KW"/>
</dbReference>
<keyword evidence="4" id="KW-0507">mRNA processing</keyword>
<accession>A0A915IKG4</accession>
<feature type="compositionally biased region" description="Basic residues" evidence="12">
    <location>
        <begin position="1"/>
        <end position="19"/>
    </location>
</feature>
<evidence type="ECO:0000259" key="13">
    <source>
        <dbReference type="PROSITE" id="PS50006"/>
    </source>
</evidence>
<feature type="compositionally biased region" description="Basic and acidic residues" evidence="12">
    <location>
        <begin position="20"/>
        <end position="55"/>
    </location>
</feature>
<dbReference type="FunFam" id="2.60.200.20:FF:000008">
    <property type="entry name" value="smad nuclear-interacting protein 1"/>
    <property type="match status" value="1"/>
</dbReference>
<keyword evidence="9" id="KW-0508">mRNA splicing</keyword>
<evidence type="ECO:0000256" key="2">
    <source>
        <dbReference type="ARBA" id="ARBA00022499"/>
    </source>
</evidence>
<evidence type="ECO:0000313" key="15">
    <source>
        <dbReference type="WBParaSite" id="nRc.2.0.1.t14667-RA"/>
    </source>
</evidence>
<dbReference type="GO" id="GO:0006397">
    <property type="term" value="P:mRNA processing"/>
    <property type="evidence" value="ECO:0007669"/>
    <property type="project" value="UniProtKB-KW"/>
</dbReference>
<evidence type="ECO:0000256" key="8">
    <source>
        <dbReference type="ARBA" id="ARBA00023158"/>
    </source>
</evidence>
<dbReference type="WBParaSite" id="nRc.2.0.1.t14667-RA">
    <property type="protein sequence ID" value="nRc.2.0.1.t14667-RA"/>
    <property type="gene ID" value="nRc.2.0.1.g14667"/>
</dbReference>
<evidence type="ECO:0000256" key="9">
    <source>
        <dbReference type="ARBA" id="ARBA00023187"/>
    </source>
</evidence>
<evidence type="ECO:0000256" key="11">
    <source>
        <dbReference type="ARBA" id="ARBA00055964"/>
    </source>
</evidence>
<keyword evidence="14" id="KW-1185">Reference proteome</keyword>
<keyword evidence="10" id="KW-0539">Nucleus</keyword>
<evidence type="ECO:0000256" key="4">
    <source>
        <dbReference type="ARBA" id="ARBA00022664"/>
    </source>
</evidence>
<dbReference type="PROSITE" id="PS50006">
    <property type="entry name" value="FHA_DOMAIN"/>
    <property type="match status" value="1"/>
</dbReference>
<reference evidence="15" key="1">
    <citation type="submission" date="2022-11" db="UniProtKB">
        <authorList>
            <consortium name="WormBaseParasite"/>
        </authorList>
    </citation>
    <scope>IDENTIFICATION</scope>
</reference>
<dbReference type="InterPro" id="IPR050923">
    <property type="entry name" value="Cell_Proc_Reg/RNA_Proc"/>
</dbReference>
<dbReference type="Gene3D" id="2.60.200.20">
    <property type="match status" value="1"/>
</dbReference>
<dbReference type="SUPFAM" id="SSF49879">
    <property type="entry name" value="SMAD/FHA domain"/>
    <property type="match status" value="1"/>
</dbReference>
<feature type="domain" description="FHA" evidence="13">
    <location>
        <begin position="166"/>
        <end position="228"/>
    </location>
</feature>
<dbReference type="InterPro" id="IPR008984">
    <property type="entry name" value="SMAD_FHA_dom_sf"/>
</dbReference>
<keyword evidence="2" id="KW-1017">Isopeptide bond</keyword>
<evidence type="ECO:0000256" key="12">
    <source>
        <dbReference type="SAM" id="MobiDB-lite"/>
    </source>
</evidence>
<dbReference type="Proteomes" id="UP000887565">
    <property type="component" value="Unplaced"/>
</dbReference>
<keyword evidence="7" id="KW-0175">Coiled coil</keyword>
<dbReference type="SMART" id="SM00240">
    <property type="entry name" value="FHA"/>
    <property type="match status" value="1"/>
</dbReference>